<feature type="transmembrane region" description="Helical" evidence="6">
    <location>
        <begin position="121"/>
        <end position="140"/>
    </location>
</feature>
<name>A0A0K1ZNG6_RALSL</name>
<evidence type="ECO:0000313" key="12">
    <source>
        <dbReference type="EMBL" id="CUV35643.1"/>
    </source>
</evidence>
<dbReference type="EMBL" id="LN899820">
    <property type="protein sequence ID" value="CUV53382.1"/>
    <property type="molecule type" value="Genomic_DNA"/>
</dbReference>
<gene>
    <name evidence="11" type="primary">tadB</name>
    <name evidence="17" type="ORF">LH706_14705</name>
    <name evidence="9" type="ORF">PSS4_v1_1420017</name>
    <name evidence="16" type="ORF">RD1301_v1_1820002</name>
    <name evidence="8" type="ORF">RSP824_13905</name>
    <name evidence="10" type="ORF">RUN1744_v1_390093</name>
    <name evidence="11" type="ORF">RUN1985_v1_210027</name>
    <name evidence="15" type="ORF">RUN215_v1_120092</name>
    <name evidence="12" type="ORF">TD1301_v1_1550014</name>
    <name evidence="13" type="ORF">TF3108_v1_120093</name>
    <name evidence="14" type="ORF">TO10_v1_110017</name>
</gene>
<feature type="transmembrane region" description="Helical" evidence="6">
    <location>
        <begin position="95"/>
        <end position="115"/>
    </location>
</feature>
<dbReference type="EMBL" id="LN899822">
    <property type="protein sequence ID" value="CUV61813.1"/>
    <property type="molecule type" value="Genomic_DNA"/>
</dbReference>
<dbReference type="EMBL" id="LN899827">
    <property type="protein sequence ID" value="CUV43823.1"/>
    <property type="molecule type" value="Genomic_DNA"/>
</dbReference>
<evidence type="ECO:0000256" key="4">
    <source>
        <dbReference type="ARBA" id="ARBA00022989"/>
    </source>
</evidence>
<evidence type="ECO:0000313" key="9">
    <source>
        <dbReference type="EMBL" id="CUV20304.1"/>
    </source>
</evidence>
<organism evidence="11">
    <name type="scientific">Ralstonia solanacearum</name>
    <name type="common">Pseudomonas solanacearum</name>
    <dbReference type="NCBI Taxonomy" id="305"/>
    <lineage>
        <taxon>Bacteria</taxon>
        <taxon>Pseudomonadati</taxon>
        <taxon>Pseudomonadota</taxon>
        <taxon>Betaproteobacteria</taxon>
        <taxon>Burkholderiales</taxon>
        <taxon>Burkholderiaceae</taxon>
        <taxon>Ralstonia</taxon>
        <taxon>Ralstonia solanacearum species complex</taxon>
    </lineage>
</organism>
<evidence type="ECO:0000259" key="7">
    <source>
        <dbReference type="Pfam" id="PF00482"/>
    </source>
</evidence>
<evidence type="ECO:0000256" key="3">
    <source>
        <dbReference type="ARBA" id="ARBA00022692"/>
    </source>
</evidence>
<reference evidence="17" key="4">
    <citation type="submission" date="2021-10" db="EMBL/GenBank/DDBJ databases">
        <title>Complete genome sequences of five Ralstonia solancearum strains isolated from sunflower.</title>
        <authorList>
            <person name="She X."/>
            <person name="He Z."/>
        </authorList>
    </citation>
    <scope>NUCLEOTIDE SEQUENCE</scope>
    <source>
        <strain evidence="17">RS638</strain>
    </source>
</reference>
<evidence type="ECO:0000256" key="6">
    <source>
        <dbReference type="SAM" id="Phobius"/>
    </source>
</evidence>
<dbReference type="PANTHER" id="PTHR35007:SF1">
    <property type="entry name" value="PILUS ASSEMBLY PROTEIN"/>
    <property type="match status" value="1"/>
</dbReference>
<sequence>MNTLMIGFLLSVFVAIALGVLGAYQWWSTHRSQTARRLSHRLETALLNSASHNKEASILKQRVLSDSPEFARLLQRLPRIDMVDRFLLQSGLDWSVGRLLGLSLASAAIVGGLVWLLHPLWVAQLSITLMGASLPLLYVLRCRAKRLLRLEEQLPEAADLLSRALRAGHSLPSALDMAGSELPAPIGAELALVFSEINYGVPMNDALAGLTDRVPIEDLHYLVIAVLIQRESGGNLAEILDNVGSLIRKRLQLLDKVRVLSAEGRMGGWILTLLPPVVGVIVYELNPDLISTLWKDPTGLKMLWYAITMTCVGVIWIRQIVRIHI</sequence>
<accession>A0A0K1ZNG6</accession>
<evidence type="ECO:0000256" key="5">
    <source>
        <dbReference type="ARBA" id="ARBA00023136"/>
    </source>
</evidence>
<evidence type="ECO:0000313" key="10">
    <source>
        <dbReference type="EMBL" id="CUV23386.1"/>
    </source>
</evidence>
<dbReference type="Pfam" id="PF00482">
    <property type="entry name" value="T2SSF"/>
    <property type="match status" value="1"/>
</dbReference>
<dbReference type="EMBL" id="CP025741">
    <property type="protein sequence ID" value="AYA47472.1"/>
    <property type="molecule type" value="Genomic_DNA"/>
</dbReference>
<dbReference type="EMBL" id="LN899823">
    <property type="protein sequence ID" value="CUV23386.1"/>
    <property type="molecule type" value="Genomic_DNA"/>
</dbReference>
<evidence type="ECO:0000313" key="14">
    <source>
        <dbReference type="EMBL" id="CUV43823.1"/>
    </source>
</evidence>
<reference evidence="11" key="1">
    <citation type="submission" date="2015-10" db="EMBL/GenBank/DDBJ databases">
        <authorList>
            <person name="Gilbert D.G."/>
        </authorList>
    </citation>
    <scope>NUCLEOTIDE SEQUENCE</scope>
    <source>
        <strain evidence="11">Phyl III-seqv23</strain>
    </source>
</reference>
<protein>
    <submittedName>
        <fullName evidence="8">Pilus assembly protein TadB</fullName>
    </submittedName>
    <submittedName>
        <fullName evidence="11">Putative pilus assembly tadb transmembrane protein</fullName>
    </submittedName>
    <submittedName>
        <fullName evidence="17">Type II secretion system F family protein</fullName>
    </submittedName>
</protein>
<evidence type="ECO:0000256" key="2">
    <source>
        <dbReference type="ARBA" id="ARBA00022475"/>
    </source>
</evidence>
<keyword evidence="3 6" id="KW-0812">Transmembrane</keyword>
<dbReference type="PANTHER" id="PTHR35007">
    <property type="entry name" value="INTEGRAL MEMBRANE PROTEIN-RELATED"/>
    <property type="match status" value="1"/>
</dbReference>
<dbReference type="AlphaFoldDB" id="A0A0K1ZNG6"/>
<reference evidence="8" key="2">
    <citation type="submission" date="2018-01" db="EMBL/GenBank/DDBJ databases">
        <title>Ralstonia pseudosolanacearum P824 infects blueberry.</title>
        <authorList>
            <person name="Bocsanczy A.M."/>
            <person name="Norman D.J."/>
        </authorList>
    </citation>
    <scope>NUCLEOTIDE SEQUENCE</scope>
    <source>
        <strain evidence="8">P824</strain>
    </source>
</reference>
<dbReference type="InterPro" id="IPR042094">
    <property type="entry name" value="T2SS_GspF_sf"/>
</dbReference>
<dbReference type="InterPro" id="IPR018076">
    <property type="entry name" value="T2SS_GspF_dom"/>
</dbReference>
<dbReference type="Gene3D" id="1.20.81.30">
    <property type="entry name" value="Type II secretion system (T2SS), domain F"/>
    <property type="match status" value="1"/>
</dbReference>
<dbReference type="EMBL" id="LN899824">
    <property type="protein sequence ID" value="CUV28401.1"/>
    <property type="molecule type" value="Genomic_DNA"/>
</dbReference>
<evidence type="ECO:0000313" key="16">
    <source>
        <dbReference type="EMBL" id="CUV61813.1"/>
    </source>
</evidence>
<dbReference type="EMBL" id="CP085043">
    <property type="protein sequence ID" value="UZF14260.1"/>
    <property type="molecule type" value="Genomic_DNA"/>
</dbReference>
<comment type="subcellular location">
    <subcellularLocation>
        <location evidence="1">Cell membrane</location>
        <topology evidence="1">Multi-pass membrane protein</topology>
    </subcellularLocation>
</comment>
<keyword evidence="4 6" id="KW-1133">Transmembrane helix</keyword>
<dbReference type="EMBL" id="LN899826">
    <property type="protein sequence ID" value="CUV38459.1"/>
    <property type="molecule type" value="Genomic_DNA"/>
</dbReference>
<evidence type="ECO:0000313" key="17">
    <source>
        <dbReference type="EMBL" id="UZF14260.1"/>
    </source>
</evidence>
<evidence type="ECO:0000256" key="1">
    <source>
        <dbReference type="ARBA" id="ARBA00004651"/>
    </source>
</evidence>
<proteinExistence type="predicted"/>
<evidence type="ECO:0000313" key="13">
    <source>
        <dbReference type="EMBL" id="CUV38459.1"/>
    </source>
</evidence>
<dbReference type="EMBL" id="LN899821">
    <property type="protein sequence ID" value="CUV20304.1"/>
    <property type="molecule type" value="Genomic_DNA"/>
</dbReference>
<keyword evidence="5 6" id="KW-0472">Membrane</keyword>
<dbReference type="EMBL" id="LN899825">
    <property type="protein sequence ID" value="CUV35643.1"/>
    <property type="molecule type" value="Genomic_DNA"/>
</dbReference>
<keyword evidence="2" id="KW-1003">Cell membrane</keyword>
<dbReference type="Proteomes" id="UP000262427">
    <property type="component" value="Chromosome CM"/>
</dbReference>
<feature type="transmembrane region" description="Helical" evidence="6">
    <location>
        <begin position="6"/>
        <end position="27"/>
    </location>
</feature>
<feature type="transmembrane region" description="Helical" evidence="6">
    <location>
        <begin position="303"/>
        <end position="321"/>
    </location>
</feature>
<evidence type="ECO:0000313" key="18">
    <source>
        <dbReference type="Proteomes" id="UP000262427"/>
    </source>
</evidence>
<feature type="domain" description="Type II secretion system protein GspF" evidence="7">
    <location>
        <begin position="158"/>
        <end position="282"/>
    </location>
</feature>
<evidence type="ECO:0000313" key="8">
    <source>
        <dbReference type="EMBL" id="AYA47472.1"/>
    </source>
</evidence>
<evidence type="ECO:0000313" key="15">
    <source>
        <dbReference type="EMBL" id="CUV53382.1"/>
    </source>
</evidence>
<dbReference type="PATRIC" id="fig|305.107.peg.3438"/>
<dbReference type="GO" id="GO:0005886">
    <property type="term" value="C:plasma membrane"/>
    <property type="evidence" value="ECO:0007669"/>
    <property type="project" value="UniProtKB-SubCell"/>
</dbReference>
<feature type="transmembrane region" description="Helical" evidence="6">
    <location>
        <begin position="266"/>
        <end position="283"/>
    </location>
</feature>
<evidence type="ECO:0000313" key="11">
    <source>
        <dbReference type="EMBL" id="CUV28401.1"/>
    </source>
</evidence>
<reference evidence="18" key="3">
    <citation type="submission" date="2018-01" db="EMBL/GenBank/DDBJ databases">
        <title>Raltonia solanacearum P824 infects blueberry.</title>
        <authorList>
            <person name="Bocsanczy A.M."/>
            <person name="Norman D.J."/>
        </authorList>
    </citation>
    <scope>NUCLEOTIDE SEQUENCE [LARGE SCALE GENOMIC DNA]</scope>
    <source>
        <strain evidence="18">P824</strain>
    </source>
</reference>